<reference evidence="1 2" key="1">
    <citation type="journal article" date="2017" name="Nature">
        <title>The Apostasia genome and the evolution of orchids.</title>
        <authorList>
            <person name="Zhang G.Q."/>
            <person name="Liu K.W."/>
            <person name="Li Z."/>
            <person name="Lohaus R."/>
            <person name="Hsiao Y.Y."/>
            <person name="Niu S.C."/>
            <person name="Wang J.Y."/>
            <person name="Lin Y.C."/>
            <person name="Xu Q."/>
            <person name="Chen L.J."/>
            <person name="Yoshida K."/>
            <person name="Fujiwara S."/>
            <person name="Wang Z.W."/>
            <person name="Zhang Y.Q."/>
            <person name="Mitsuda N."/>
            <person name="Wang M."/>
            <person name="Liu G.H."/>
            <person name="Pecoraro L."/>
            <person name="Huang H.X."/>
            <person name="Xiao X.J."/>
            <person name="Lin M."/>
            <person name="Wu X.Y."/>
            <person name="Wu W.L."/>
            <person name="Chen Y.Y."/>
            <person name="Chang S.B."/>
            <person name="Sakamoto S."/>
            <person name="Ohme-Takagi M."/>
            <person name="Yagi M."/>
            <person name="Zeng S.J."/>
            <person name="Shen C.Y."/>
            <person name="Yeh C.M."/>
            <person name="Luo Y.B."/>
            <person name="Tsai W.C."/>
            <person name="Van de Peer Y."/>
            <person name="Liu Z.J."/>
        </authorList>
    </citation>
    <scope>NUCLEOTIDE SEQUENCE [LARGE SCALE GENOMIC DNA]</scope>
    <source>
        <strain evidence="2">cv. Shenzhen</strain>
        <tissue evidence="1">Stem</tissue>
    </source>
</reference>
<organism evidence="1 2">
    <name type="scientific">Apostasia shenzhenica</name>
    <dbReference type="NCBI Taxonomy" id="1088818"/>
    <lineage>
        <taxon>Eukaryota</taxon>
        <taxon>Viridiplantae</taxon>
        <taxon>Streptophyta</taxon>
        <taxon>Embryophyta</taxon>
        <taxon>Tracheophyta</taxon>
        <taxon>Spermatophyta</taxon>
        <taxon>Magnoliopsida</taxon>
        <taxon>Liliopsida</taxon>
        <taxon>Asparagales</taxon>
        <taxon>Orchidaceae</taxon>
        <taxon>Apostasioideae</taxon>
        <taxon>Apostasia</taxon>
    </lineage>
</organism>
<protein>
    <submittedName>
        <fullName evidence="1">Uncharacterized protein</fullName>
    </submittedName>
</protein>
<dbReference type="Proteomes" id="UP000236161">
    <property type="component" value="Unassembled WGS sequence"/>
</dbReference>
<accession>A0A2I0AJF2</accession>
<evidence type="ECO:0000313" key="1">
    <source>
        <dbReference type="EMBL" id="PKA55670.1"/>
    </source>
</evidence>
<evidence type="ECO:0000313" key="2">
    <source>
        <dbReference type="Proteomes" id="UP000236161"/>
    </source>
</evidence>
<dbReference type="EMBL" id="KZ451979">
    <property type="protein sequence ID" value="PKA55670.1"/>
    <property type="molecule type" value="Genomic_DNA"/>
</dbReference>
<keyword evidence="2" id="KW-1185">Reference proteome</keyword>
<name>A0A2I0AJF2_9ASPA</name>
<sequence length="73" mass="8345">MICMLLFEDDLILVCSIKVTRSCPLKAISEKEISSKKEASKPVSAREFEKDLSKKDLHLISAREFEKEIDENS</sequence>
<gene>
    <name evidence="1" type="ORF">AXF42_Ash006872</name>
</gene>
<proteinExistence type="predicted"/>
<dbReference type="AlphaFoldDB" id="A0A2I0AJF2"/>